<evidence type="ECO:0000313" key="1">
    <source>
        <dbReference type="EMBL" id="MCU7379745.1"/>
    </source>
</evidence>
<evidence type="ECO:0000313" key="2">
    <source>
        <dbReference type="Proteomes" id="UP001065549"/>
    </source>
</evidence>
<sequence length="261" mass="30040">MRNCKTKTSRKMIHTSKILSDPDYQRPVDPKRVKRIADHFDPDIANPIKVSLRDGKFYVFDGQHTMNARILMNGGEGLWVECIVFEGLTKEEEAHLFAEQFGISKALSSGEKQRARYISGDQEIIELHDAIMAQGIKYDFSQSKANNKIVCYSAILNIFQKTNCMEFGEILEIVKRAWDGDADSFRKEILTAMHLFCTTYKGMYDKETAIRKFSKVSPLKIIRDGKAINYGGAKRFARELIMIYNGRSKQDRRLDETLILY</sequence>
<comment type="caution">
    <text evidence="1">The sequence shown here is derived from an EMBL/GenBank/DDBJ whole genome shotgun (WGS) entry which is preliminary data.</text>
</comment>
<protein>
    <submittedName>
        <fullName evidence="1">Type II toxin-antitoxin system PemK/MazF family toxin</fullName>
    </submittedName>
</protein>
<gene>
    <name evidence="1" type="ORF">OBO34_15470</name>
</gene>
<accession>A0A9J6QR76</accession>
<name>A0A9J6QR76_9FIRM</name>
<dbReference type="RefSeq" id="WP_269478646.1">
    <property type="nucleotide sequence ID" value="NZ_JAOSHN010000006.1"/>
</dbReference>
<organism evidence="1 2">
    <name type="scientific">Hominibacterium faecale</name>
    <dbReference type="NCBI Taxonomy" id="2839743"/>
    <lineage>
        <taxon>Bacteria</taxon>
        <taxon>Bacillati</taxon>
        <taxon>Bacillota</taxon>
        <taxon>Clostridia</taxon>
        <taxon>Peptostreptococcales</taxon>
        <taxon>Anaerovoracaceae</taxon>
        <taxon>Hominibacterium</taxon>
    </lineage>
</organism>
<dbReference type="InterPro" id="IPR046681">
    <property type="entry name" value="DUF6551"/>
</dbReference>
<dbReference type="AlphaFoldDB" id="A0A9J6QR76"/>
<reference evidence="1" key="1">
    <citation type="submission" date="2022-09" db="EMBL/GenBank/DDBJ databases">
        <title>Culturomic study of gut microbiota in children with autism spectrum disorder.</title>
        <authorList>
            <person name="Efimov B.A."/>
            <person name="Chaplin A.V."/>
            <person name="Sokolova S.R."/>
            <person name="Pikina A.P."/>
            <person name="Korzhanova M."/>
            <person name="Belova V."/>
            <person name="Korostin D."/>
        </authorList>
    </citation>
    <scope>NUCLEOTIDE SEQUENCE</scope>
    <source>
        <strain evidence="1">ASD5510</strain>
    </source>
</reference>
<dbReference type="Proteomes" id="UP001065549">
    <property type="component" value="Unassembled WGS sequence"/>
</dbReference>
<dbReference type="EMBL" id="JAOSHN010000006">
    <property type="protein sequence ID" value="MCU7379745.1"/>
    <property type="molecule type" value="Genomic_DNA"/>
</dbReference>
<dbReference type="Pfam" id="PF20188">
    <property type="entry name" value="DUF6551"/>
    <property type="match status" value="1"/>
</dbReference>
<proteinExistence type="predicted"/>
<keyword evidence="2" id="KW-1185">Reference proteome</keyword>